<dbReference type="Pfam" id="PF12937">
    <property type="entry name" value="F-box-like"/>
    <property type="match status" value="1"/>
</dbReference>
<evidence type="ECO:0000256" key="1">
    <source>
        <dbReference type="SAM" id="MobiDB-lite"/>
    </source>
</evidence>
<proteinExistence type="predicted"/>
<dbReference type="PANTHER" id="PTHR13382">
    <property type="entry name" value="MITOCHONDRIAL ATP SYNTHASE COUPLING FACTOR B"/>
    <property type="match status" value="1"/>
</dbReference>
<evidence type="ECO:0000259" key="2">
    <source>
        <dbReference type="Pfam" id="PF12937"/>
    </source>
</evidence>
<dbReference type="InterPro" id="IPR001810">
    <property type="entry name" value="F-box_dom"/>
</dbReference>
<comment type="caution">
    <text evidence="3">The sequence shown here is derived from an EMBL/GenBank/DDBJ whole genome shotgun (WGS) entry which is preliminary data.</text>
</comment>
<protein>
    <submittedName>
        <fullName evidence="3">F-box protein SKIP14-like protein</fullName>
    </submittedName>
</protein>
<feature type="compositionally biased region" description="Low complexity" evidence="1">
    <location>
        <begin position="131"/>
        <end position="148"/>
    </location>
</feature>
<evidence type="ECO:0000313" key="4">
    <source>
        <dbReference type="Proteomes" id="UP000623129"/>
    </source>
</evidence>
<dbReference type="AlphaFoldDB" id="A0A833RDV4"/>
<accession>A0A833RDV4</accession>
<reference evidence="3" key="1">
    <citation type="submission" date="2020-01" db="EMBL/GenBank/DDBJ databases">
        <title>Genome sequence of Kobresia littledalei, the first chromosome-level genome in the family Cyperaceae.</title>
        <authorList>
            <person name="Qu G."/>
        </authorList>
    </citation>
    <scope>NUCLEOTIDE SEQUENCE</scope>
    <source>
        <strain evidence="3">C.B.Clarke</strain>
        <tissue evidence="3">Leaf</tissue>
    </source>
</reference>
<sequence length="400" mass="44812">MALDDFSFHPLFGSRSDRDLDYRFLYPSFGFAADWDCVDMDCETADIDCRFNNAAQFSKISATDWEFVDMDCETADFLPDDPFEMNPSNPVNLLPSDPFEMDIQTSLNNAISDLICSLPNLVTTSSSPMVSDESAASNASSEMEVPSSSAPVSAASQIPEGMVYALGYLGVKDLLSVEQVCKSLHEAVRGDPLLWMSIQIDSPLSERINDETLLKVTRKAQGNLRALSMVSCLYVTDEGLRCVLEENPLLTKLYVPDCARLTLDGLITNLKFFNSRNYPGGIKHLKLGRLFNISERHYNELTALFSANSCHPSPQPKPRFYHIARFSMMCNEDRALDIEACPVCKKYRLVYDCPLESCKGRRDPCRACESCILRCVLCGKCIRDSTYTETFSFEYLCSSC</sequence>
<dbReference type="InterPro" id="IPR050648">
    <property type="entry name" value="F-box_LRR-repeat"/>
</dbReference>
<dbReference type="PANTHER" id="PTHR13382:SF22">
    <property type="entry name" value="F-BOX PROTEIN SKIP14"/>
    <property type="match status" value="1"/>
</dbReference>
<gene>
    <name evidence="3" type="ORF">FCM35_KLT20840</name>
</gene>
<name>A0A833RDV4_9POAL</name>
<dbReference type="InterPro" id="IPR036047">
    <property type="entry name" value="F-box-like_dom_sf"/>
</dbReference>
<keyword evidence="4" id="KW-1185">Reference proteome</keyword>
<dbReference type="EMBL" id="SWLB01000009">
    <property type="protein sequence ID" value="KAF3334236.1"/>
    <property type="molecule type" value="Genomic_DNA"/>
</dbReference>
<dbReference type="Gene3D" id="3.80.10.10">
    <property type="entry name" value="Ribonuclease Inhibitor"/>
    <property type="match status" value="1"/>
</dbReference>
<feature type="region of interest" description="Disordered" evidence="1">
    <location>
        <begin position="125"/>
        <end position="148"/>
    </location>
</feature>
<organism evidence="3 4">
    <name type="scientific">Carex littledalei</name>
    <dbReference type="NCBI Taxonomy" id="544730"/>
    <lineage>
        <taxon>Eukaryota</taxon>
        <taxon>Viridiplantae</taxon>
        <taxon>Streptophyta</taxon>
        <taxon>Embryophyta</taxon>
        <taxon>Tracheophyta</taxon>
        <taxon>Spermatophyta</taxon>
        <taxon>Magnoliopsida</taxon>
        <taxon>Liliopsida</taxon>
        <taxon>Poales</taxon>
        <taxon>Cyperaceae</taxon>
        <taxon>Cyperoideae</taxon>
        <taxon>Cariceae</taxon>
        <taxon>Carex</taxon>
        <taxon>Carex subgen. Euthyceras</taxon>
    </lineage>
</organism>
<dbReference type="Proteomes" id="UP000623129">
    <property type="component" value="Unassembled WGS sequence"/>
</dbReference>
<evidence type="ECO:0000313" key="3">
    <source>
        <dbReference type="EMBL" id="KAF3334236.1"/>
    </source>
</evidence>
<dbReference type="GO" id="GO:0005737">
    <property type="term" value="C:cytoplasm"/>
    <property type="evidence" value="ECO:0007669"/>
    <property type="project" value="TreeGrafter"/>
</dbReference>
<dbReference type="OrthoDB" id="10044893at2759"/>
<feature type="domain" description="F-box" evidence="2">
    <location>
        <begin position="165"/>
        <end position="198"/>
    </location>
</feature>
<dbReference type="InterPro" id="IPR032675">
    <property type="entry name" value="LRR_dom_sf"/>
</dbReference>
<dbReference type="SUPFAM" id="SSF81383">
    <property type="entry name" value="F-box domain"/>
    <property type="match status" value="1"/>
</dbReference>